<evidence type="ECO:0000313" key="12">
    <source>
        <dbReference type="Proteomes" id="UP000199334"/>
    </source>
</evidence>
<evidence type="ECO:0000259" key="10">
    <source>
        <dbReference type="Pfam" id="PF00496"/>
    </source>
</evidence>
<dbReference type="EMBL" id="FNIG01000001">
    <property type="protein sequence ID" value="SDM79066.1"/>
    <property type="molecule type" value="Genomic_DNA"/>
</dbReference>
<evidence type="ECO:0000256" key="7">
    <source>
        <dbReference type="ARBA" id="ARBA00023288"/>
    </source>
</evidence>
<feature type="domain" description="Solute-binding protein family 5" evidence="10">
    <location>
        <begin position="102"/>
        <end position="480"/>
    </location>
</feature>
<dbReference type="RefSeq" id="WP_093855114.1">
    <property type="nucleotide sequence ID" value="NZ_BJVZ01000034.1"/>
</dbReference>
<evidence type="ECO:0000256" key="5">
    <source>
        <dbReference type="ARBA" id="ARBA00022856"/>
    </source>
</evidence>
<evidence type="ECO:0000256" key="1">
    <source>
        <dbReference type="ARBA" id="ARBA00004193"/>
    </source>
</evidence>
<dbReference type="PANTHER" id="PTHR30290">
    <property type="entry name" value="PERIPLASMIC BINDING COMPONENT OF ABC TRANSPORTER"/>
    <property type="match status" value="1"/>
</dbReference>
<gene>
    <name evidence="11" type="ORF">SAMN05216498_0591</name>
</gene>
<accession>A0A1G9W4D4</accession>
<keyword evidence="4 9" id="KW-0732">Signal</keyword>
<evidence type="ECO:0000256" key="3">
    <source>
        <dbReference type="ARBA" id="ARBA00022448"/>
    </source>
</evidence>
<evidence type="ECO:0000256" key="2">
    <source>
        <dbReference type="ARBA" id="ARBA00005695"/>
    </source>
</evidence>
<dbReference type="PROSITE" id="PS01040">
    <property type="entry name" value="SBP_BACTERIAL_5"/>
    <property type="match status" value="1"/>
</dbReference>
<dbReference type="STRING" id="237069.SAMN05216498_0591"/>
<dbReference type="InterPro" id="IPR000914">
    <property type="entry name" value="SBP_5_dom"/>
</dbReference>
<dbReference type="Proteomes" id="UP000199334">
    <property type="component" value="Unassembled WGS sequence"/>
</dbReference>
<dbReference type="InterPro" id="IPR039424">
    <property type="entry name" value="SBP_5"/>
</dbReference>
<dbReference type="GO" id="GO:0043190">
    <property type="term" value="C:ATP-binding cassette (ABC) transporter complex"/>
    <property type="evidence" value="ECO:0007669"/>
    <property type="project" value="InterPro"/>
</dbReference>
<dbReference type="Gene3D" id="3.40.190.10">
    <property type="entry name" value="Periplasmic binding protein-like II"/>
    <property type="match status" value="1"/>
</dbReference>
<dbReference type="Gene3D" id="3.10.105.10">
    <property type="entry name" value="Dipeptide-binding Protein, Domain 3"/>
    <property type="match status" value="1"/>
</dbReference>
<evidence type="ECO:0000256" key="9">
    <source>
        <dbReference type="SAM" id="SignalP"/>
    </source>
</evidence>
<dbReference type="OrthoDB" id="9801912at2"/>
<feature type="region of interest" description="Disordered" evidence="8">
    <location>
        <begin position="25"/>
        <end position="75"/>
    </location>
</feature>
<comment type="similarity">
    <text evidence="2">Belongs to the bacterial solute-binding protein 5 family.</text>
</comment>
<proteinExistence type="inferred from homology"/>
<dbReference type="FunFam" id="3.90.76.10:FF:000001">
    <property type="entry name" value="Oligopeptide ABC transporter substrate-binding protein"/>
    <property type="match status" value="1"/>
</dbReference>
<dbReference type="GO" id="GO:0030288">
    <property type="term" value="C:outer membrane-bounded periplasmic space"/>
    <property type="evidence" value="ECO:0007669"/>
    <property type="project" value="UniProtKB-ARBA"/>
</dbReference>
<reference evidence="11 12" key="1">
    <citation type="submission" date="2016-10" db="EMBL/GenBank/DDBJ databases">
        <authorList>
            <person name="de Groot N.N."/>
        </authorList>
    </citation>
    <scope>NUCLEOTIDE SEQUENCE [LARGE SCALE GENOMIC DNA]</scope>
    <source>
        <strain evidence="11 12">CGMCC 1.3442</strain>
    </source>
</reference>
<feature type="signal peptide" evidence="9">
    <location>
        <begin position="1"/>
        <end position="20"/>
    </location>
</feature>
<dbReference type="AlphaFoldDB" id="A0A1G9W4D4"/>
<dbReference type="CDD" id="cd08504">
    <property type="entry name" value="PBP2_OppA"/>
    <property type="match status" value="1"/>
</dbReference>
<organism evidence="11 12">
    <name type="scientific">Tenuibacillus multivorans</name>
    <dbReference type="NCBI Taxonomy" id="237069"/>
    <lineage>
        <taxon>Bacteria</taxon>
        <taxon>Bacillati</taxon>
        <taxon>Bacillota</taxon>
        <taxon>Bacilli</taxon>
        <taxon>Bacillales</taxon>
        <taxon>Bacillaceae</taxon>
        <taxon>Tenuibacillus</taxon>
    </lineage>
</organism>
<feature type="chain" id="PRO_5038485496" evidence="9">
    <location>
        <begin position="21"/>
        <end position="559"/>
    </location>
</feature>
<dbReference type="GO" id="GO:1904680">
    <property type="term" value="F:peptide transmembrane transporter activity"/>
    <property type="evidence" value="ECO:0007669"/>
    <property type="project" value="TreeGrafter"/>
</dbReference>
<dbReference type="FunFam" id="3.10.105.10:FF:000001">
    <property type="entry name" value="Oligopeptide ABC transporter, oligopeptide-binding protein"/>
    <property type="match status" value="1"/>
</dbReference>
<dbReference type="InterPro" id="IPR030678">
    <property type="entry name" value="Peptide/Ni-bd"/>
</dbReference>
<keyword evidence="5" id="KW-0571">Peptide transport</keyword>
<dbReference type="Pfam" id="PF00496">
    <property type="entry name" value="SBP_bac_5"/>
    <property type="match status" value="1"/>
</dbReference>
<comment type="subcellular location">
    <subcellularLocation>
        <location evidence="1">Cell membrane</location>
        <topology evidence="1">Lipid-anchor</topology>
    </subcellularLocation>
</comment>
<dbReference type="Gene3D" id="3.90.76.10">
    <property type="entry name" value="Dipeptide-binding Protein, Domain 1"/>
    <property type="match status" value="1"/>
</dbReference>
<evidence type="ECO:0000256" key="6">
    <source>
        <dbReference type="ARBA" id="ARBA00023139"/>
    </source>
</evidence>
<sequence length="559" mass="63887">MKKKWLLCLLTITLALFLVACTTTSSDDDENTTTDDEQTSENEGNESEEEESDSQDDGKKVLYLNNGEEPTSFDPPIGFDSVSWNALNNLLEGLTRLDSSHTPQPAIAEDWEISDDGTVYTFYIREDANWSNGDPVTAQDFVFAWKRLLNPETASSAAFLGYFIKGGEAYNTGEGSADDVMVEAVDDKTFKVTLEAPTGFFLNLITNPAFFPINHQVAQENPEWHSEADSFVANGPFQLKEWNHDNNMVFEKNPEYWDADTVKLDEVHWAMVNDTNTEYQMYESGDLDSSGIPSDLAEQLLEGDDVVYEDQAGTYFYRFNVTEEPFQNEKIRKAFAMAINQEEIVNYITKNLEKPAYGFVSYGFQDANGQDFREQNGDFLTFDPEQAKQLLEEGMAEEGYDELPEITLSYNTSDAHKSIAEYMQQQYIDVLGIEVTLENTEWNVFLQDQKDLNHQFSRSSFLADYADPVNFLESFITDSSMNRTGWSNEEYDQLIANAKNETDPEQRFEYLYEAEKILFDEMPLFPIHFYNQIVLQNPDVTGVVRHPVGYLELKWADKN</sequence>
<dbReference type="InterPro" id="IPR023765">
    <property type="entry name" value="SBP_5_CS"/>
</dbReference>
<dbReference type="PROSITE" id="PS51257">
    <property type="entry name" value="PROKAR_LIPOPROTEIN"/>
    <property type="match status" value="1"/>
</dbReference>
<keyword evidence="7" id="KW-0449">Lipoprotein</keyword>
<evidence type="ECO:0000256" key="8">
    <source>
        <dbReference type="SAM" id="MobiDB-lite"/>
    </source>
</evidence>
<protein>
    <submittedName>
        <fullName evidence="11">Dipeptide transport system substrate-binding protein</fullName>
    </submittedName>
</protein>
<keyword evidence="6" id="KW-0564">Palmitate</keyword>
<evidence type="ECO:0000256" key="4">
    <source>
        <dbReference type="ARBA" id="ARBA00022729"/>
    </source>
</evidence>
<dbReference type="GO" id="GO:0015833">
    <property type="term" value="P:peptide transport"/>
    <property type="evidence" value="ECO:0007669"/>
    <property type="project" value="UniProtKB-KW"/>
</dbReference>
<dbReference type="SUPFAM" id="SSF53850">
    <property type="entry name" value="Periplasmic binding protein-like II"/>
    <property type="match status" value="1"/>
</dbReference>
<dbReference type="PANTHER" id="PTHR30290:SF79">
    <property type="entry name" value="DIPEPTIDE-BINDING PROTEIN DPPE"/>
    <property type="match status" value="1"/>
</dbReference>
<dbReference type="PIRSF" id="PIRSF002741">
    <property type="entry name" value="MppA"/>
    <property type="match status" value="1"/>
</dbReference>
<keyword evidence="5" id="KW-0653">Protein transport</keyword>
<feature type="compositionally biased region" description="Acidic residues" evidence="8">
    <location>
        <begin position="26"/>
        <end position="55"/>
    </location>
</feature>
<name>A0A1G9W4D4_9BACI</name>
<keyword evidence="12" id="KW-1185">Reference proteome</keyword>
<keyword evidence="3" id="KW-0813">Transport</keyword>
<evidence type="ECO:0000313" key="11">
    <source>
        <dbReference type="EMBL" id="SDM79066.1"/>
    </source>
</evidence>